<dbReference type="InterPro" id="IPR029044">
    <property type="entry name" value="Nucleotide-diphossugar_trans"/>
</dbReference>
<dbReference type="Pfam" id="PF13632">
    <property type="entry name" value="Glyco_trans_2_3"/>
    <property type="match status" value="1"/>
</dbReference>
<dbReference type="InterPro" id="IPR001173">
    <property type="entry name" value="Glyco_trans_2-like"/>
</dbReference>
<comment type="caution">
    <text evidence="4">The sequence shown here is derived from an EMBL/GenBank/DDBJ whole genome shotgun (WGS) entry which is preliminary data.</text>
</comment>
<dbReference type="PANTHER" id="PTHR43179">
    <property type="entry name" value="RHAMNOSYLTRANSFERASE WBBL"/>
    <property type="match status" value="1"/>
</dbReference>
<keyword evidence="1" id="KW-1133">Transmembrane helix</keyword>
<dbReference type="Gene3D" id="3.90.550.10">
    <property type="entry name" value="Spore Coat Polysaccharide Biosynthesis Protein SpsA, Chain A"/>
    <property type="match status" value="1"/>
</dbReference>
<dbReference type="PANTHER" id="PTHR43179:SF7">
    <property type="entry name" value="RHAMNOSYLTRANSFERASE WBBL"/>
    <property type="match status" value="1"/>
</dbReference>
<evidence type="ECO:0000259" key="3">
    <source>
        <dbReference type="Pfam" id="PF13632"/>
    </source>
</evidence>
<sequence>MELSIIIVSWNVKHLLHKCLLSIYEKTQDLDFEVFVVDNASKDNSAAMVATEFPQVNLIASNVNLGFAKANNLAFAQTRGKYVLFMNPDMELAENSFPQLIELMENDDKIALATCRLIYPDWSLQRNIKNNPGLCDQVLILLKLHHYLQPKCLKKYLAKDFDYNKEQEVKQIMGAFVFSRGEIIKEINGWDEDYFIWWEDLDLCKRIQDLGYKIAYTPKTKIIHYEAKSFEQQRSLEKQKRFNRGMALYFLKHKGVLSYIVVKLLSNIGLVLAWLTQILNIKPKTQAQIK</sequence>
<name>A0A1G1XS13_9BACT</name>
<feature type="domain" description="Glycosyltransferase 2-like" evidence="2">
    <location>
        <begin position="4"/>
        <end position="130"/>
    </location>
</feature>
<keyword evidence="1" id="KW-0812">Transmembrane</keyword>
<evidence type="ECO:0000256" key="1">
    <source>
        <dbReference type="SAM" id="Phobius"/>
    </source>
</evidence>
<dbReference type="AlphaFoldDB" id="A0A1G1XS13"/>
<gene>
    <name evidence="4" type="ORF">A2Y82_04685</name>
</gene>
<dbReference type="SUPFAM" id="SSF53448">
    <property type="entry name" value="Nucleotide-diphospho-sugar transferases"/>
    <property type="match status" value="1"/>
</dbReference>
<organism evidence="4 5">
    <name type="scientific">Candidatus Buchananbacteria bacterium RBG_13_36_9</name>
    <dbReference type="NCBI Taxonomy" id="1797530"/>
    <lineage>
        <taxon>Bacteria</taxon>
        <taxon>Candidatus Buchananiibacteriota</taxon>
    </lineage>
</organism>
<reference evidence="4 5" key="1">
    <citation type="journal article" date="2016" name="Nat. Commun.">
        <title>Thousands of microbial genomes shed light on interconnected biogeochemical processes in an aquifer system.</title>
        <authorList>
            <person name="Anantharaman K."/>
            <person name="Brown C.T."/>
            <person name="Hug L.A."/>
            <person name="Sharon I."/>
            <person name="Castelle C.J."/>
            <person name="Probst A.J."/>
            <person name="Thomas B.C."/>
            <person name="Singh A."/>
            <person name="Wilkins M.J."/>
            <person name="Karaoz U."/>
            <person name="Brodie E.L."/>
            <person name="Williams K.H."/>
            <person name="Hubbard S.S."/>
            <person name="Banfield J.F."/>
        </authorList>
    </citation>
    <scope>NUCLEOTIDE SEQUENCE [LARGE SCALE GENOMIC DNA]</scope>
</reference>
<dbReference type="Proteomes" id="UP000176498">
    <property type="component" value="Unassembled WGS sequence"/>
</dbReference>
<dbReference type="CDD" id="cd04186">
    <property type="entry name" value="GT_2_like_c"/>
    <property type="match status" value="1"/>
</dbReference>
<keyword evidence="1" id="KW-0472">Membrane</keyword>
<dbReference type="Pfam" id="PF00535">
    <property type="entry name" value="Glycos_transf_2"/>
    <property type="match status" value="1"/>
</dbReference>
<protein>
    <recommendedName>
        <fullName evidence="2 3">Glycosyltransferase 2-like domain-containing protein</fullName>
    </recommendedName>
</protein>
<feature type="transmembrane region" description="Helical" evidence="1">
    <location>
        <begin position="256"/>
        <end position="275"/>
    </location>
</feature>
<accession>A0A1G1XS13</accession>
<proteinExistence type="predicted"/>
<feature type="domain" description="Glycosyltransferase 2-like" evidence="3">
    <location>
        <begin position="171"/>
        <end position="266"/>
    </location>
</feature>
<evidence type="ECO:0000313" key="4">
    <source>
        <dbReference type="EMBL" id="OGY42410.1"/>
    </source>
</evidence>
<evidence type="ECO:0000259" key="2">
    <source>
        <dbReference type="Pfam" id="PF00535"/>
    </source>
</evidence>
<evidence type="ECO:0000313" key="5">
    <source>
        <dbReference type="Proteomes" id="UP000176498"/>
    </source>
</evidence>
<dbReference type="EMBL" id="MHHZ01000004">
    <property type="protein sequence ID" value="OGY42410.1"/>
    <property type="molecule type" value="Genomic_DNA"/>
</dbReference>